<evidence type="ECO:0000313" key="2">
    <source>
        <dbReference type="EMBL" id="GLB53390.1"/>
    </source>
</evidence>
<dbReference type="InterPro" id="IPR024775">
    <property type="entry name" value="DinB-like"/>
</dbReference>
<sequence>MEFTFKNIENNRLIFKKFLEELTVEQLNTIPEGFNNNIFWNIAHAMITSQLLCYKLSGLPFTIDAAWVMSYKKGTKPEKDITDADVKELKELLFATLEQLKQDYSAGKFNAFEPYTVSTNNSTLNSVDDALEFNEYHEGMHLGYILAQKKLV</sequence>
<dbReference type="SUPFAM" id="SSF109854">
    <property type="entry name" value="DinB/YfiT-like putative metalloenzymes"/>
    <property type="match status" value="1"/>
</dbReference>
<dbReference type="Pfam" id="PF12867">
    <property type="entry name" value="DinB_2"/>
    <property type="match status" value="1"/>
</dbReference>
<name>A0A9W6EUE3_9FLAO</name>
<organism evidence="2 3">
    <name type="scientific">Neptunitalea chrysea</name>
    <dbReference type="NCBI Taxonomy" id="1647581"/>
    <lineage>
        <taxon>Bacteria</taxon>
        <taxon>Pseudomonadati</taxon>
        <taxon>Bacteroidota</taxon>
        <taxon>Flavobacteriia</taxon>
        <taxon>Flavobacteriales</taxon>
        <taxon>Flavobacteriaceae</taxon>
        <taxon>Neptunitalea</taxon>
    </lineage>
</organism>
<gene>
    <name evidence="2" type="ORF">NBRC110019_24310</name>
</gene>
<keyword evidence="3" id="KW-1185">Reference proteome</keyword>
<dbReference type="Gene3D" id="1.20.120.450">
    <property type="entry name" value="dinb family like domain"/>
    <property type="match status" value="1"/>
</dbReference>
<reference evidence="2" key="1">
    <citation type="submission" date="2022-07" db="EMBL/GenBank/DDBJ databases">
        <title>Taxonomy of Novel Oxalotrophic and Methylotrophic Bacteria.</title>
        <authorList>
            <person name="Sahin N."/>
            <person name="Tani A."/>
        </authorList>
    </citation>
    <scope>NUCLEOTIDE SEQUENCE</scope>
    <source>
        <strain evidence="2">AM327</strain>
    </source>
</reference>
<evidence type="ECO:0000313" key="3">
    <source>
        <dbReference type="Proteomes" id="UP001143545"/>
    </source>
</evidence>
<dbReference type="InterPro" id="IPR034660">
    <property type="entry name" value="DinB/YfiT-like"/>
</dbReference>
<dbReference type="Proteomes" id="UP001143545">
    <property type="component" value="Unassembled WGS sequence"/>
</dbReference>
<dbReference type="EMBL" id="BRVP01000017">
    <property type="protein sequence ID" value="GLB53390.1"/>
    <property type="molecule type" value="Genomic_DNA"/>
</dbReference>
<accession>A0A9W6EUE3</accession>
<comment type="caution">
    <text evidence="2">The sequence shown here is derived from an EMBL/GenBank/DDBJ whole genome shotgun (WGS) entry which is preliminary data.</text>
</comment>
<dbReference type="AlphaFoldDB" id="A0A9W6EUE3"/>
<feature type="domain" description="DinB-like" evidence="1">
    <location>
        <begin position="12"/>
        <end position="145"/>
    </location>
</feature>
<proteinExistence type="predicted"/>
<protein>
    <recommendedName>
        <fullName evidence="1">DinB-like domain-containing protein</fullName>
    </recommendedName>
</protein>
<dbReference type="RefSeq" id="WP_281755294.1">
    <property type="nucleotide sequence ID" value="NZ_BRVP01000017.1"/>
</dbReference>
<evidence type="ECO:0000259" key="1">
    <source>
        <dbReference type="Pfam" id="PF12867"/>
    </source>
</evidence>